<keyword evidence="3" id="KW-1185">Reference proteome</keyword>
<name>A0A5N6E925_9EURO</name>
<evidence type="ECO:0000256" key="1">
    <source>
        <dbReference type="SAM" id="MobiDB-lite"/>
    </source>
</evidence>
<dbReference type="Proteomes" id="UP000326799">
    <property type="component" value="Unassembled WGS sequence"/>
</dbReference>
<proteinExistence type="predicted"/>
<dbReference type="AlphaFoldDB" id="A0A5N6E925"/>
<evidence type="ECO:0000313" key="3">
    <source>
        <dbReference type="Proteomes" id="UP000326799"/>
    </source>
</evidence>
<feature type="region of interest" description="Disordered" evidence="1">
    <location>
        <begin position="1"/>
        <end position="22"/>
    </location>
</feature>
<feature type="compositionally biased region" description="Polar residues" evidence="1">
    <location>
        <begin position="8"/>
        <end position="22"/>
    </location>
</feature>
<dbReference type="EMBL" id="ML733650">
    <property type="protein sequence ID" value="KAB8213273.1"/>
    <property type="molecule type" value="Genomic_DNA"/>
</dbReference>
<feature type="non-terminal residue" evidence="2">
    <location>
        <position position="1"/>
    </location>
</feature>
<accession>A0A5N6E925</accession>
<evidence type="ECO:0000313" key="2">
    <source>
        <dbReference type="EMBL" id="KAB8213273.1"/>
    </source>
</evidence>
<reference evidence="2 3" key="1">
    <citation type="submission" date="2019-04" db="EMBL/GenBank/DDBJ databases">
        <title>Fungal friends and foes A comparative genomics study of 23 Aspergillus species from section Flavi.</title>
        <authorList>
            <consortium name="DOE Joint Genome Institute"/>
            <person name="Kjaerbolling I."/>
            <person name="Vesth T.C."/>
            <person name="Frisvad J.C."/>
            <person name="Nybo J.L."/>
            <person name="Theobald S."/>
            <person name="Kildgaard S."/>
            <person name="Petersen T.I."/>
            <person name="Kuo A."/>
            <person name="Sato A."/>
            <person name="Lyhne E.K."/>
            <person name="Kogle M.E."/>
            <person name="Wiebenga A."/>
            <person name="Kun R.S."/>
            <person name="Lubbers R.J."/>
            <person name="Makela M.R."/>
            <person name="Barry K."/>
            <person name="Chovatia M."/>
            <person name="Clum A."/>
            <person name="Daum C."/>
            <person name="Haridas S."/>
            <person name="He G."/>
            <person name="LaButti K."/>
            <person name="Lipzen A."/>
            <person name="Mondo S."/>
            <person name="Pangilinan J."/>
            <person name="Riley R."/>
            <person name="Salamov A."/>
            <person name="Simmons B.A."/>
            <person name="Magnuson J.K."/>
            <person name="Henrissat B."/>
            <person name="Mortensen U.H."/>
            <person name="Larsen T.O."/>
            <person name="De vries R.P."/>
            <person name="Grigoriev I.V."/>
            <person name="Machida M."/>
            <person name="Baker S.E."/>
            <person name="Andersen M.R."/>
        </authorList>
    </citation>
    <scope>NUCLEOTIDE SEQUENCE [LARGE SCALE GENOMIC DNA]</scope>
    <source>
        <strain evidence="2 3">CBS 126849</strain>
    </source>
</reference>
<sequence>ISEYRTAIATTASSPSNAGKSPTSIVVIRCTKHVYADANNSQSAAGRCSIPDLPVWSCTLIVLYSCG</sequence>
<protein>
    <submittedName>
        <fullName evidence="2">Uncharacterized protein</fullName>
    </submittedName>
</protein>
<gene>
    <name evidence="2" type="ORF">BDV33DRAFT_185098</name>
</gene>
<organism evidence="2 3">
    <name type="scientific">Aspergillus novoparasiticus</name>
    <dbReference type="NCBI Taxonomy" id="986946"/>
    <lineage>
        <taxon>Eukaryota</taxon>
        <taxon>Fungi</taxon>
        <taxon>Dikarya</taxon>
        <taxon>Ascomycota</taxon>
        <taxon>Pezizomycotina</taxon>
        <taxon>Eurotiomycetes</taxon>
        <taxon>Eurotiomycetidae</taxon>
        <taxon>Eurotiales</taxon>
        <taxon>Aspergillaceae</taxon>
        <taxon>Aspergillus</taxon>
        <taxon>Aspergillus subgen. Circumdati</taxon>
    </lineage>
</organism>